<dbReference type="CDD" id="cd02976">
    <property type="entry name" value="NrdH"/>
    <property type="match status" value="1"/>
</dbReference>
<name>M3UMR4_GORML</name>
<organism evidence="2 3">
    <name type="scientific">Gordonia malaquae NBRC 108250</name>
    <dbReference type="NCBI Taxonomy" id="1223542"/>
    <lineage>
        <taxon>Bacteria</taxon>
        <taxon>Bacillati</taxon>
        <taxon>Actinomycetota</taxon>
        <taxon>Actinomycetes</taxon>
        <taxon>Mycobacteriales</taxon>
        <taxon>Gordoniaceae</taxon>
        <taxon>Gordonia</taxon>
    </lineage>
</organism>
<dbReference type="SUPFAM" id="SSF52833">
    <property type="entry name" value="Thioredoxin-like"/>
    <property type="match status" value="1"/>
</dbReference>
<dbReference type="OrthoDB" id="4629873at2"/>
<reference evidence="2 3" key="1">
    <citation type="submission" date="2013-02" db="EMBL/GenBank/DDBJ databases">
        <title>Whole genome shotgun sequence of Gordonia malaquae NBRC 108250.</title>
        <authorList>
            <person name="Yoshida I."/>
            <person name="Hosoyama A."/>
            <person name="Tsuchikane K."/>
            <person name="Ando Y."/>
            <person name="Baba S."/>
            <person name="Ohji S."/>
            <person name="Hamada M."/>
            <person name="Tamura T."/>
            <person name="Yamazoe A."/>
            <person name="Yamazaki S."/>
            <person name="Fujita N."/>
        </authorList>
    </citation>
    <scope>NUCLEOTIDE SEQUENCE [LARGE SCALE GENOMIC DNA]</scope>
    <source>
        <strain evidence="2 3">NBRC 108250</strain>
    </source>
</reference>
<feature type="domain" description="Glutaredoxin" evidence="1">
    <location>
        <begin position="5"/>
        <end position="65"/>
    </location>
</feature>
<dbReference type="EMBL" id="BAOP01000030">
    <property type="protein sequence ID" value="GAC81215.1"/>
    <property type="molecule type" value="Genomic_DNA"/>
</dbReference>
<dbReference type="InterPro" id="IPR002109">
    <property type="entry name" value="Glutaredoxin"/>
</dbReference>
<gene>
    <name evidence="2" type="ORF">GM1_030_00440</name>
</gene>
<dbReference type="PROSITE" id="PS51354">
    <property type="entry name" value="GLUTAREDOXIN_2"/>
    <property type="match status" value="1"/>
</dbReference>
<evidence type="ECO:0000313" key="2">
    <source>
        <dbReference type="EMBL" id="GAC81215.1"/>
    </source>
</evidence>
<dbReference type="RefSeq" id="WP_008380803.1">
    <property type="nucleotide sequence ID" value="NZ_BAOP01000030.1"/>
</dbReference>
<dbReference type="Pfam" id="PF00462">
    <property type="entry name" value="Glutaredoxin"/>
    <property type="match status" value="1"/>
</dbReference>
<protein>
    <recommendedName>
        <fullName evidence="1">Glutaredoxin domain-containing protein</fullName>
    </recommendedName>
</protein>
<keyword evidence="3" id="KW-1185">Reference proteome</keyword>
<dbReference type="Gene3D" id="3.40.30.10">
    <property type="entry name" value="Glutaredoxin"/>
    <property type="match status" value="1"/>
</dbReference>
<dbReference type="STRING" id="410332.SAMN04488550_4113"/>
<dbReference type="Proteomes" id="UP000035009">
    <property type="component" value="Unassembled WGS sequence"/>
</dbReference>
<dbReference type="InterPro" id="IPR036249">
    <property type="entry name" value="Thioredoxin-like_sf"/>
</dbReference>
<dbReference type="AlphaFoldDB" id="M3UMR4"/>
<comment type="caution">
    <text evidence="2">The sequence shown here is derived from an EMBL/GenBank/DDBJ whole genome shotgun (WGS) entry which is preliminary data.</text>
</comment>
<sequence>MISAVVYSQPNCGPCAVMKKMLTKHGIPFEVRDVQQDEQALADVREFHETCAPDRPVATPVVVIDNADGAGSREILFGAAIDELKALVRDRRVVA</sequence>
<proteinExistence type="predicted"/>
<evidence type="ECO:0000259" key="1">
    <source>
        <dbReference type="Pfam" id="PF00462"/>
    </source>
</evidence>
<accession>M3UMR4</accession>
<evidence type="ECO:0000313" key="3">
    <source>
        <dbReference type="Proteomes" id="UP000035009"/>
    </source>
</evidence>